<reference evidence="1 2" key="1">
    <citation type="submission" date="2015-07" db="EMBL/GenBank/DDBJ databases">
        <authorList>
            <person name="Noorani M."/>
        </authorList>
    </citation>
    <scope>NUCLEOTIDE SEQUENCE [LARGE SCALE GENOMIC DNA]</scope>
    <source>
        <strain evidence="1 2">CECT 7802</strain>
    </source>
</reference>
<name>A0A0M6YDH1_9RHOB</name>
<evidence type="ECO:0000313" key="2">
    <source>
        <dbReference type="Proteomes" id="UP000049222"/>
    </source>
</evidence>
<protein>
    <recommendedName>
        <fullName evidence="3">Flp pilus assembly protein, pilin Flp</fullName>
    </recommendedName>
</protein>
<keyword evidence="2" id="KW-1185">Reference proteome</keyword>
<sequence length="170" mass="17841">MIQALGPTFDEIRCHISVVTLTQAKQMIDRITGFAREERGAVSVDWLVLTGVLVATGIAVVGTVSDGVETAAVDTAEQLRGQVIQRSFGPDNLCSSGIDGLQARETARVAAGGADAVDVENWLSSYASSLSDADLIAERDRLADSASGSGWSRDDTLQGLIECGMAQRGI</sequence>
<proteinExistence type="predicted"/>
<gene>
    <name evidence="1" type="ORF">JDO7802_00393</name>
</gene>
<dbReference type="EMBL" id="CXSU01000005">
    <property type="protein sequence ID" value="CTQ48391.1"/>
    <property type="molecule type" value="Genomic_DNA"/>
</dbReference>
<accession>A0A0M6YDH1</accession>
<dbReference type="STRING" id="420998.JDO7802_00393"/>
<evidence type="ECO:0008006" key="3">
    <source>
        <dbReference type="Google" id="ProtNLM"/>
    </source>
</evidence>
<organism evidence="1 2">
    <name type="scientific">Jannaschia donghaensis</name>
    <dbReference type="NCBI Taxonomy" id="420998"/>
    <lineage>
        <taxon>Bacteria</taxon>
        <taxon>Pseudomonadati</taxon>
        <taxon>Pseudomonadota</taxon>
        <taxon>Alphaproteobacteria</taxon>
        <taxon>Rhodobacterales</taxon>
        <taxon>Roseobacteraceae</taxon>
        <taxon>Jannaschia</taxon>
    </lineage>
</organism>
<evidence type="ECO:0000313" key="1">
    <source>
        <dbReference type="EMBL" id="CTQ48391.1"/>
    </source>
</evidence>
<dbReference type="AlphaFoldDB" id="A0A0M6YDH1"/>
<dbReference type="Proteomes" id="UP000049222">
    <property type="component" value="Unassembled WGS sequence"/>
</dbReference>